<feature type="domain" description="CCAAT-binding factor" evidence="7">
    <location>
        <begin position="751"/>
        <end position="935"/>
    </location>
</feature>
<dbReference type="PANTHER" id="PTHR14428:SF5">
    <property type="entry name" value="NUCLEOLAR COMPLEX PROTEIN 3 HOMOLOG"/>
    <property type="match status" value="1"/>
</dbReference>
<dbReference type="GO" id="GO:0003682">
    <property type="term" value="F:chromatin binding"/>
    <property type="evidence" value="ECO:0007669"/>
    <property type="project" value="TreeGrafter"/>
</dbReference>
<feature type="compositionally biased region" description="Acidic residues" evidence="6">
    <location>
        <begin position="235"/>
        <end position="250"/>
    </location>
</feature>
<evidence type="ECO:0000256" key="4">
    <source>
        <dbReference type="ARBA" id="ARBA00023242"/>
    </source>
</evidence>
<feature type="domain" description="Nucleolar complex-associated protein 3 N-terminal" evidence="8">
    <location>
        <begin position="364"/>
        <end position="469"/>
    </location>
</feature>
<feature type="compositionally biased region" description="Basic and acidic residues" evidence="6">
    <location>
        <begin position="158"/>
        <end position="173"/>
    </location>
</feature>
<protein>
    <recommendedName>
        <fullName evidence="13">Nucleolar complex-associated protein 3</fullName>
    </recommendedName>
</protein>
<evidence type="ECO:0000313" key="10">
    <source>
        <dbReference type="EMBL" id="KAA1133700.1"/>
    </source>
</evidence>
<dbReference type="AlphaFoldDB" id="A0A5B0S756"/>
<evidence type="ECO:0000256" key="5">
    <source>
        <dbReference type="SAM" id="Coils"/>
    </source>
</evidence>
<dbReference type="EMBL" id="VSWC01000119">
    <property type="protein sequence ID" value="KAA1082407.1"/>
    <property type="molecule type" value="Genomic_DNA"/>
</dbReference>
<evidence type="ECO:0008006" key="13">
    <source>
        <dbReference type="Google" id="ProtNLM"/>
    </source>
</evidence>
<accession>A0A5B0S756</accession>
<feature type="region of interest" description="Disordered" evidence="6">
    <location>
        <begin position="590"/>
        <end position="625"/>
    </location>
</feature>
<proteinExistence type="inferred from homology"/>
<evidence type="ECO:0000259" key="7">
    <source>
        <dbReference type="Pfam" id="PF03914"/>
    </source>
</evidence>
<feature type="coiled-coil region" evidence="5">
    <location>
        <begin position="631"/>
        <end position="665"/>
    </location>
</feature>
<dbReference type="InterPro" id="IPR005612">
    <property type="entry name" value="CCAAT-binding_factor"/>
</dbReference>
<dbReference type="InterPro" id="IPR011501">
    <property type="entry name" value="Noc3_N"/>
</dbReference>
<dbReference type="Pfam" id="PF07540">
    <property type="entry name" value="NOC3p"/>
    <property type="match status" value="1"/>
</dbReference>
<feature type="compositionally biased region" description="Basic and acidic residues" evidence="6">
    <location>
        <begin position="28"/>
        <end position="39"/>
    </location>
</feature>
<keyword evidence="3 5" id="KW-0175">Coiled coil</keyword>
<keyword evidence="11" id="KW-1185">Reference proteome</keyword>
<evidence type="ECO:0000256" key="3">
    <source>
        <dbReference type="ARBA" id="ARBA00023054"/>
    </source>
</evidence>
<feature type="compositionally biased region" description="Basic and acidic residues" evidence="6">
    <location>
        <begin position="808"/>
        <end position="824"/>
    </location>
</feature>
<dbReference type="GO" id="GO:0006270">
    <property type="term" value="P:DNA replication initiation"/>
    <property type="evidence" value="ECO:0007669"/>
    <property type="project" value="TreeGrafter"/>
</dbReference>
<evidence type="ECO:0000313" key="12">
    <source>
        <dbReference type="Proteomes" id="UP000325313"/>
    </source>
</evidence>
<sequence>MPICKTDFMHQTAQNQHPNYFGGGRSFGKAEERTTEGKKKERKNTGLIADPEKEAGMVLGKRKTKTNQAKPSSKNKKPKPADASNPKVKKTKGKTKEFIEIPGLNSSRSTDDEEDSDEDENRDGNSSDDQDLLDKDVDLGEGAMNFLKGLDQKGITRSSKEQKLENRKNRPKESSTSTSKSYQLLPKISNQNLDEEDENLDDLDEDDLALGSGDDDDIDLLSDMPSSGSGNSLSDFDDESTDFDSQDEYSTDNSVLEEAYYAKRNQRASSEGSSVLEPTEAKLPILHPDGKIQRFPKPLPADSSRVVKNKTSGHTPADQLAGEQSSKPKKTKPSDPSLGARFGRKPLSEILSSDLSFKNRIQCAKLEIAGLSQEAISDPEMSLGSLKRILAMSCPTLNQPHENPESRNMKIDSPIRIMAILSLLAIFLDIIPGYRIRAITDAEKQAKISQMVARQREWEEGLVSIYRRYLEICEKEVVKNTPLSACCLKSLCTLLQSKTHFNFSHNIMHIIVRKLGQREWDELSLECTETITAVFKKDVKGDDSLQLVRLIVRTIKSRNYSVHPELLEVLLSLRLKNELSSHIRASNDRVYSMKDQSSTNQRGGKLPWKDRAAHQKSKSSGTQPTIISKKARKIMKARAGIEEEIAEAEETVKVEEKERNQTETLKMMFGCYFRIVKLPYRSALLPVALEGFSRFAHLVNIDFFRDLLEVLRKHINGTAFNESDPISADLKSEDQPVHQKKYNRNEYRDKLLCIVTAFELLSGQGEALNLDLTDIINSFYGLLMDISTLIKLEEEDLADRKQNKDKKPKNENENHGGKSSDRNLKSSTSEMMIKVLDLIFFNRSDPPTPNRAILFSKRLLTISLTCSEPNLVLKLLKFLTKLTTRQPVIKNLFKICPATDHARRDHLEQEELESSIDQLGWELFLLRNHWDHRVQIAVRNLIQL</sequence>
<dbReference type="PANTHER" id="PTHR14428">
    <property type="entry name" value="NUCLEOLAR COMPLEX PROTEIN 3"/>
    <property type="match status" value="1"/>
</dbReference>
<dbReference type="InterPro" id="IPR016903">
    <property type="entry name" value="Nucleolar_cplx-assoc_3"/>
</dbReference>
<evidence type="ECO:0000256" key="1">
    <source>
        <dbReference type="ARBA" id="ARBA00004604"/>
    </source>
</evidence>
<dbReference type="Proteomes" id="UP000324748">
    <property type="component" value="Unassembled WGS sequence"/>
</dbReference>
<feature type="compositionally biased region" description="Acidic residues" evidence="6">
    <location>
        <begin position="111"/>
        <end position="131"/>
    </location>
</feature>
<dbReference type="OrthoDB" id="10263597at2759"/>
<dbReference type="GO" id="GO:0005730">
    <property type="term" value="C:nucleolus"/>
    <property type="evidence" value="ECO:0007669"/>
    <property type="project" value="UniProtKB-SubCell"/>
</dbReference>
<evidence type="ECO:0000256" key="6">
    <source>
        <dbReference type="SAM" id="MobiDB-lite"/>
    </source>
</evidence>
<evidence type="ECO:0000313" key="11">
    <source>
        <dbReference type="Proteomes" id="UP000324748"/>
    </source>
</evidence>
<dbReference type="Proteomes" id="UP000325313">
    <property type="component" value="Unassembled WGS sequence"/>
</dbReference>
<comment type="caution">
    <text evidence="10">The sequence shown here is derived from an EMBL/GenBank/DDBJ whole genome shotgun (WGS) entry which is preliminary data.</text>
</comment>
<comment type="subcellular location">
    <subcellularLocation>
        <location evidence="1">Nucleus</location>
        <location evidence="1">Nucleolus</location>
    </subcellularLocation>
</comment>
<dbReference type="EMBL" id="VDEP01000071">
    <property type="protein sequence ID" value="KAA1133700.1"/>
    <property type="molecule type" value="Genomic_DNA"/>
</dbReference>
<feature type="region of interest" description="Disordered" evidence="6">
    <location>
        <begin position="799"/>
        <end position="824"/>
    </location>
</feature>
<evidence type="ECO:0000256" key="2">
    <source>
        <dbReference type="ARBA" id="ARBA00007797"/>
    </source>
</evidence>
<organism evidence="10 12">
    <name type="scientific">Puccinia graminis f. sp. tritici</name>
    <dbReference type="NCBI Taxonomy" id="56615"/>
    <lineage>
        <taxon>Eukaryota</taxon>
        <taxon>Fungi</taxon>
        <taxon>Dikarya</taxon>
        <taxon>Basidiomycota</taxon>
        <taxon>Pucciniomycotina</taxon>
        <taxon>Pucciniomycetes</taxon>
        <taxon>Pucciniales</taxon>
        <taxon>Pucciniaceae</taxon>
        <taxon>Puccinia</taxon>
    </lineage>
</organism>
<name>A0A5B0S756_PUCGR</name>
<feature type="region of interest" description="Disordered" evidence="6">
    <location>
        <begin position="1"/>
        <end position="343"/>
    </location>
</feature>
<feature type="compositionally biased region" description="Polar residues" evidence="6">
    <location>
        <begin position="9"/>
        <end position="18"/>
    </location>
</feature>
<gene>
    <name evidence="9" type="ORF">PGT21_002301</name>
    <name evidence="10" type="ORF">PGTUg99_031730</name>
</gene>
<reference evidence="11 12" key="1">
    <citation type="submission" date="2019-05" db="EMBL/GenBank/DDBJ databases">
        <title>Emergence of the Ug99 lineage of the wheat stem rust pathogen through somatic hybridization.</title>
        <authorList>
            <person name="Li F."/>
            <person name="Upadhyaya N.M."/>
            <person name="Sperschneider J."/>
            <person name="Matny O."/>
            <person name="Nguyen-Phuc H."/>
            <person name="Mago R."/>
            <person name="Raley C."/>
            <person name="Miller M.E."/>
            <person name="Silverstein K.A.T."/>
            <person name="Henningsen E."/>
            <person name="Hirsch C.D."/>
            <person name="Visser B."/>
            <person name="Pretorius Z.A."/>
            <person name="Steffenson B.J."/>
            <person name="Schwessinger B."/>
            <person name="Dodds P.N."/>
            <person name="Figueroa M."/>
        </authorList>
    </citation>
    <scope>NUCLEOTIDE SEQUENCE [LARGE SCALE GENOMIC DNA]</scope>
    <source>
        <strain evidence="9">21-0</strain>
        <strain evidence="10 12">Ug99</strain>
    </source>
</reference>
<feature type="compositionally biased region" description="Acidic residues" evidence="6">
    <location>
        <begin position="193"/>
        <end position="220"/>
    </location>
</feature>
<keyword evidence="4" id="KW-0539">Nucleus</keyword>
<comment type="similarity">
    <text evidence="2">Belongs to the CBF/MAK21 family.</text>
</comment>
<dbReference type="Pfam" id="PF03914">
    <property type="entry name" value="CBF"/>
    <property type="match status" value="1"/>
</dbReference>
<evidence type="ECO:0000313" key="9">
    <source>
        <dbReference type="EMBL" id="KAA1082407.1"/>
    </source>
</evidence>
<evidence type="ECO:0000259" key="8">
    <source>
        <dbReference type="Pfam" id="PF07540"/>
    </source>
</evidence>